<feature type="compositionally biased region" description="Low complexity" evidence="2">
    <location>
        <begin position="99"/>
        <end position="112"/>
    </location>
</feature>
<feature type="signal peptide" evidence="3">
    <location>
        <begin position="1"/>
        <end position="32"/>
    </location>
</feature>
<keyword evidence="5" id="KW-0378">Hydrolase</keyword>
<evidence type="ECO:0000256" key="2">
    <source>
        <dbReference type="SAM" id="MobiDB-lite"/>
    </source>
</evidence>
<feature type="compositionally biased region" description="Polar residues" evidence="2">
    <location>
        <begin position="291"/>
        <end position="302"/>
    </location>
</feature>
<evidence type="ECO:0000256" key="1">
    <source>
        <dbReference type="SAM" id="Coils"/>
    </source>
</evidence>
<dbReference type="AlphaFoldDB" id="A0A086ZIB3"/>
<dbReference type="GO" id="GO:0008745">
    <property type="term" value="F:N-acetylmuramoyl-L-alanine amidase activity"/>
    <property type="evidence" value="ECO:0007669"/>
    <property type="project" value="UniProtKB-EC"/>
</dbReference>
<dbReference type="Gene3D" id="6.10.250.3150">
    <property type="match status" value="1"/>
</dbReference>
<feature type="domain" description="Peptidase C51" evidence="4">
    <location>
        <begin position="364"/>
        <end position="495"/>
    </location>
</feature>
<accession>A0A086ZIB3</accession>
<keyword evidence="6" id="KW-1185">Reference proteome</keyword>
<organism evidence="5 6">
    <name type="scientific">Bifidobacterium boum</name>
    <dbReference type="NCBI Taxonomy" id="78343"/>
    <lineage>
        <taxon>Bacteria</taxon>
        <taxon>Bacillati</taxon>
        <taxon>Actinomycetota</taxon>
        <taxon>Actinomycetes</taxon>
        <taxon>Bifidobacteriales</taxon>
        <taxon>Bifidobacteriaceae</taxon>
        <taxon>Bifidobacterium</taxon>
    </lineage>
</organism>
<feature type="coiled-coil region" evidence="1">
    <location>
        <begin position="201"/>
        <end position="274"/>
    </location>
</feature>
<evidence type="ECO:0000313" key="5">
    <source>
        <dbReference type="EMBL" id="KFI46263.1"/>
    </source>
</evidence>
<feature type="chain" id="PRO_5038596131" evidence="3">
    <location>
        <begin position="33"/>
        <end position="496"/>
    </location>
</feature>
<dbReference type="InterPro" id="IPR007921">
    <property type="entry name" value="CHAP_dom"/>
</dbReference>
<dbReference type="InterPro" id="IPR009148">
    <property type="entry name" value="PcsB-like"/>
</dbReference>
<dbReference type="Pfam" id="PF05257">
    <property type="entry name" value="CHAP"/>
    <property type="match status" value="1"/>
</dbReference>
<dbReference type="Proteomes" id="UP000029093">
    <property type="component" value="Unassembled WGS sequence"/>
</dbReference>
<comment type="caution">
    <text evidence="5">The sequence shown here is derived from an EMBL/GenBank/DDBJ whole genome shotgun (WGS) entry which is preliminary data.</text>
</comment>
<evidence type="ECO:0000256" key="3">
    <source>
        <dbReference type="SAM" id="SignalP"/>
    </source>
</evidence>
<dbReference type="Gene3D" id="3.90.1720.10">
    <property type="entry name" value="endopeptidase domain like (from Nostoc punctiforme)"/>
    <property type="match status" value="1"/>
</dbReference>
<name>A0A086ZIB3_9BIFI</name>
<feature type="region of interest" description="Disordered" evidence="2">
    <location>
        <begin position="291"/>
        <end position="355"/>
    </location>
</feature>
<keyword evidence="3" id="KW-0732">Signal</keyword>
<reference evidence="5 6" key="1">
    <citation type="submission" date="2014-03" db="EMBL/GenBank/DDBJ databases">
        <title>Genomics of Bifidobacteria.</title>
        <authorList>
            <person name="Ventura M."/>
            <person name="Milani C."/>
            <person name="Lugli G.A."/>
        </authorList>
    </citation>
    <scope>NUCLEOTIDE SEQUENCE [LARGE SCALE GENOMIC DNA]</scope>
    <source>
        <strain evidence="5 6">LMG 10736</strain>
    </source>
</reference>
<feature type="compositionally biased region" description="Low complexity" evidence="2">
    <location>
        <begin position="303"/>
        <end position="355"/>
    </location>
</feature>
<dbReference type="InterPro" id="IPR038765">
    <property type="entry name" value="Papain-like_cys_pep_sf"/>
</dbReference>
<keyword evidence="1" id="KW-0175">Coiled coil</keyword>
<evidence type="ECO:0000259" key="4">
    <source>
        <dbReference type="PROSITE" id="PS50911"/>
    </source>
</evidence>
<dbReference type="PRINTS" id="PR01852">
    <property type="entry name" value="SIBAPROTEIN"/>
</dbReference>
<dbReference type="EC" id="3.5.1.28" evidence="5"/>
<dbReference type="SUPFAM" id="SSF54001">
    <property type="entry name" value="Cysteine proteinases"/>
    <property type="match status" value="1"/>
</dbReference>
<protein>
    <submittedName>
        <fullName evidence="5">CHAP domain containing protein</fullName>
        <ecNumber evidence="5">3.5.1.28</ecNumber>
    </submittedName>
</protein>
<feature type="region of interest" description="Disordered" evidence="2">
    <location>
        <begin position="99"/>
        <end position="122"/>
    </location>
</feature>
<proteinExistence type="predicted"/>
<dbReference type="PROSITE" id="PS50911">
    <property type="entry name" value="CHAP"/>
    <property type="match status" value="1"/>
</dbReference>
<evidence type="ECO:0000313" key="6">
    <source>
        <dbReference type="Proteomes" id="UP000029093"/>
    </source>
</evidence>
<dbReference type="EMBL" id="JGYQ01000016">
    <property type="protein sequence ID" value="KFI46263.1"/>
    <property type="molecule type" value="Genomic_DNA"/>
</dbReference>
<sequence length="496" mass="52157">MSVNHMKGCDMKRTKKINAIAGVLVASLTLIAAGTANLAAVQPAQAVTMQQYKAKLQSQSDLKAKLAGVSSQLADQILELNDLNQNQIPAAQQALQDAQNSAEQAQAQAQAASERLDAAKQDKADLEEQIKQTGADYDDAKAAVAQMARDSFHGTTASEVMNVVTNSSTTEDFVNKMQADAAVSRTESNAANDAATQLSTAKNREQRLAAIEDEITALKQKADAQAAAAQRAVETAQDKQSELNDLLAKGNAARESLESQKSQLTSQSAKEAAEIVAMESEINSWSSNYANQQALPSSGGSQAASGRPSNAGANNSGSSGSHNSNTSRPSRPSTPSQPSRPSNSGSSSSSNSGVSGMNYSVPGNCPAGSSFCYGHSTGNVGNAYPARQCTWWAYIRRQQLGLPVGSYLGNGAQWASKARALGYLVNNTPHVGAAMVFAPGQRVTNWYANAAYGHVAIVERVNSDGSVLISEGGTKCPYIPYSEVVYNASSFQYVHY</sequence>
<gene>
    <name evidence="5" type="ORF">BBOU_1352</name>
</gene>